<evidence type="ECO:0000256" key="1">
    <source>
        <dbReference type="SAM" id="Phobius"/>
    </source>
</evidence>
<feature type="transmembrane region" description="Helical" evidence="1">
    <location>
        <begin position="40"/>
        <end position="60"/>
    </location>
</feature>
<dbReference type="RefSeq" id="WP_054290361.1">
    <property type="nucleotide sequence ID" value="NZ_CP012752.1"/>
</dbReference>
<gene>
    <name evidence="2" type="ORF">AOZ06_17405</name>
</gene>
<accession>A0A0N9I207</accession>
<evidence type="ECO:0000313" key="3">
    <source>
        <dbReference type="Proteomes" id="UP000063699"/>
    </source>
</evidence>
<sequence length="98" mass="10620">MSRRLLLLVVGGAAVLLVPWTIYLAGVLPDHHRIGEWRLAWVGFDIALVCCFAVAVRLGLRRRRAAVPMMAATAAMLRATRGSTWCSTGRATTGGRVC</sequence>
<dbReference type="KEGG" id="kphy:AOZ06_17405"/>
<dbReference type="EMBL" id="CP012752">
    <property type="protein sequence ID" value="ALG08454.1"/>
    <property type="molecule type" value="Genomic_DNA"/>
</dbReference>
<keyword evidence="3" id="KW-1185">Reference proteome</keyword>
<keyword evidence="1" id="KW-0472">Membrane</keyword>
<proteinExistence type="predicted"/>
<dbReference type="Proteomes" id="UP000063699">
    <property type="component" value="Chromosome"/>
</dbReference>
<organism evidence="2 3">
    <name type="scientific">Kibdelosporangium phytohabitans</name>
    <dbReference type="NCBI Taxonomy" id="860235"/>
    <lineage>
        <taxon>Bacteria</taxon>
        <taxon>Bacillati</taxon>
        <taxon>Actinomycetota</taxon>
        <taxon>Actinomycetes</taxon>
        <taxon>Pseudonocardiales</taxon>
        <taxon>Pseudonocardiaceae</taxon>
        <taxon>Kibdelosporangium</taxon>
    </lineage>
</organism>
<keyword evidence="1" id="KW-0812">Transmembrane</keyword>
<reference evidence="2 3" key="1">
    <citation type="submission" date="2015-07" db="EMBL/GenBank/DDBJ databases">
        <title>Genome sequencing of Kibdelosporangium phytohabitans.</title>
        <authorList>
            <person name="Qin S."/>
            <person name="Xing K."/>
        </authorList>
    </citation>
    <scope>NUCLEOTIDE SEQUENCE [LARGE SCALE GENOMIC DNA]</scope>
    <source>
        <strain evidence="2 3">KLBMP1111</strain>
    </source>
</reference>
<keyword evidence="1" id="KW-1133">Transmembrane helix</keyword>
<dbReference type="AlphaFoldDB" id="A0A0N9I207"/>
<dbReference type="OrthoDB" id="4948328at2"/>
<evidence type="ECO:0000313" key="2">
    <source>
        <dbReference type="EMBL" id="ALG08454.1"/>
    </source>
</evidence>
<dbReference type="STRING" id="860235.AOZ06_17405"/>
<protein>
    <submittedName>
        <fullName evidence="2">Uncharacterized protein</fullName>
    </submittedName>
</protein>
<name>A0A0N9I207_9PSEU</name>